<keyword evidence="5 9" id="KW-0378">Hydrolase</keyword>
<reference evidence="9" key="1">
    <citation type="submission" date="2024-02" db="EMBL/GenBank/DDBJ databases">
        <title>Sediminibacterium planktonica sp. nov. and Sediminibacterium longus sp. nov., isolated from surface lake and river water.</title>
        <authorList>
            <person name="Watanabe K."/>
            <person name="Takemine S."/>
            <person name="Ishii Y."/>
            <person name="Ogata Y."/>
            <person name="Shindo C."/>
            <person name="Suda W."/>
        </authorList>
    </citation>
    <scope>NUCLEOTIDE SEQUENCE</scope>
    <source>
        <strain evidence="9">KACHI17</strain>
    </source>
</reference>
<evidence type="ECO:0000256" key="1">
    <source>
        <dbReference type="ARBA" id="ARBA00000847"/>
    </source>
</evidence>
<dbReference type="EMBL" id="AP029612">
    <property type="protein sequence ID" value="BFG70046.1"/>
    <property type="molecule type" value="Genomic_DNA"/>
</dbReference>
<evidence type="ECO:0000256" key="3">
    <source>
        <dbReference type="ARBA" id="ARBA00007275"/>
    </source>
</evidence>
<dbReference type="SUPFAM" id="SSF55811">
    <property type="entry name" value="Nudix"/>
    <property type="match status" value="1"/>
</dbReference>
<evidence type="ECO:0000313" key="9">
    <source>
        <dbReference type="EMBL" id="BFG70046.1"/>
    </source>
</evidence>
<feature type="domain" description="Nudix hydrolase" evidence="8">
    <location>
        <begin position="42"/>
        <end position="170"/>
    </location>
</feature>
<dbReference type="PROSITE" id="PS51462">
    <property type="entry name" value="NUDIX"/>
    <property type="match status" value="1"/>
</dbReference>
<evidence type="ECO:0000256" key="7">
    <source>
        <dbReference type="ARBA" id="ARBA00032272"/>
    </source>
</evidence>
<dbReference type="CDD" id="cd24161">
    <property type="entry name" value="NUDIX_ADPRase_Ndx2"/>
    <property type="match status" value="1"/>
</dbReference>
<comment type="catalytic activity">
    <reaction evidence="1">
        <text>GDP-alpha-D-mannose + H2O = alpha-D-mannose 1-phosphate + GMP + 2 H(+)</text>
        <dbReference type="Rhea" id="RHEA:27978"/>
        <dbReference type="ChEBI" id="CHEBI:15377"/>
        <dbReference type="ChEBI" id="CHEBI:15378"/>
        <dbReference type="ChEBI" id="CHEBI:57527"/>
        <dbReference type="ChEBI" id="CHEBI:58115"/>
        <dbReference type="ChEBI" id="CHEBI:58409"/>
    </reaction>
</comment>
<accession>A0AAT9GHD4</accession>
<evidence type="ECO:0000256" key="2">
    <source>
        <dbReference type="ARBA" id="ARBA00001946"/>
    </source>
</evidence>
<evidence type="ECO:0000256" key="5">
    <source>
        <dbReference type="ARBA" id="ARBA00022801"/>
    </source>
</evidence>
<proteinExistence type="inferred from homology"/>
<evidence type="ECO:0000256" key="6">
    <source>
        <dbReference type="ARBA" id="ARBA00032162"/>
    </source>
</evidence>
<name>A0AAT9GHD4_9BACT</name>
<comment type="similarity">
    <text evidence="3">Belongs to the Nudix hydrolase family. NudK subfamily.</text>
</comment>
<comment type="cofactor">
    <cofactor evidence="2">
        <name>Mg(2+)</name>
        <dbReference type="ChEBI" id="CHEBI:18420"/>
    </cofactor>
</comment>
<dbReference type="RefSeq" id="WP_353550340.1">
    <property type="nucleotide sequence ID" value="NZ_AP029612.1"/>
</dbReference>
<dbReference type="Pfam" id="PF00293">
    <property type="entry name" value="NUDIX"/>
    <property type="match status" value="1"/>
</dbReference>
<evidence type="ECO:0000256" key="4">
    <source>
        <dbReference type="ARBA" id="ARBA00016377"/>
    </source>
</evidence>
<dbReference type="GO" id="GO:0006753">
    <property type="term" value="P:nucleoside phosphate metabolic process"/>
    <property type="evidence" value="ECO:0007669"/>
    <property type="project" value="TreeGrafter"/>
</dbReference>
<dbReference type="InterPro" id="IPR015797">
    <property type="entry name" value="NUDIX_hydrolase-like_dom_sf"/>
</dbReference>
<gene>
    <name evidence="9" type="ORF">KACHI17_09270</name>
</gene>
<dbReference type="GO" id="GO:0016787">
    <property type="term" value="F:hydrolase activity"/>
    <property type="evidence" value="ECO:0007669"/>
    <property type="project" value="UniProtKB-KW"/>
</dbReference>
<dbReference type="PANTHER" id="PTHR11839">
    <property type="entry name" value="UDP/ADP-SUGAR PYROPHOSPHATASE"/>
    <property type="match status" value="1"/>
</dbReference>
<dbReference type="Gene3D" id="3.90.79.10">
    <property type="entry name" value="Nucleoside Triphosphate Pyrophosphohydrolase"/>
    <property type="match status" value="1"/>
</dbReference>
<dbReference type="GO" id="GO:0005829">
    <property type="term" value="C:cytosol"/>
    <property type="evidence" value="ECO:0007669"/>
    <property type="project" value="TreeGrafter"/>
</dbReference>
<dbReference type="PANTHER" id="PTHR11839:SF18">
    <property type="entry name" value="NUDIX HYDROLASE DOMAIN-CONTAINING PROTEIN"/>
    <property type="match status" value="1"/>
</dbReference>
<dbReference type="AlphaFoldDB" id="A0AAT9GHD4"/>
<protein>
    <recommendedName>
        <fullName evidence="4">GDP-mannose pyrophosphatase</fullName>
    </recommendedName>
    <alternativeName>
        <fullName evidence="6">GDP-mannose hydrolase</fullName>
    </alternativeName>
    <alternativeName>
        <fullName evidence="7">GDPMK</fullName>
    </alternativeName>
</protein>
<organism evidence="9">
    <name type="scientific">Sediminibacterium sp. KACHI17</name>
    <dbReference type="NCBI Taxonomy" id="1751071"/>
    <lineage>
        <taxon>Bacteria</taxon>
        <taxon>Pseudomonadati</taxon>
        <taxon>Bacteroidota</taxon>
        <taxon>Chitinophagia</taxon>
        <taxon>Chitinophagales</taxon>
        <taxon>Chitinophagaceae</taxon>
        <taxon>Sediminibacterium</taxon>
    </lineage>
</organism>
<sequence length="183" mass="20464">MEKNPWKIISERNIYENKWIGLTEYAVLNPSGGQGIYGKVHFKNTAVGVVALDKDEQLWLVGQYRFTLDQYSWEIPEGGAPIGTDPLDSAKRELREETGLSATTWQHLQTMHLSNSVSDELAIIYLATGLAQGEAEPEDTEELHCRKVSLDEAWQMVDKGIITDSMSVAAITKIKLMKVLGQL</sequence>
<evidence type="ECO:0000259" key="8">
    <source>
        <dbReference type="PROSITE" id="PS51462"/>
    </source>
</evidence>
<dbReference type="GO" id="GO:0019693">
    <property type="term" value="P:ribose phosphate metabolic process"/>
    <property type="evidence" value="ECO:0007669"/>
    <property type="project" value="TreeGrafter"/>
</dbReference>
<dbReference type="InterPro" id="IPR000086">
    <property type="entry name" value="NUDIX_hydrolase_dom"/>
</dbReference>